<evidence type="ECO:0000256" key="1">
    <source>
        <dbReference type="PROSITE-ProRule" id="PRU00510"/>
    </source>
</evidence>
<dbReference type="PANTHER" id="PTHR33823:SF4">
    <property type="entry name" value="GENERAL STRESS PROTEIN 16O"/>
    <property type="match status" value="1"/>
</dbReference>
<dbReference type="PANTHER" id="PTHR33823">
    <property type="entry name" value="RNA POLYMERASE-BINDING TRANSCRIPTION FACTOR DKSA-RELATED"/>
    <property type="match status" value="1"/>
</dbReference>
<dbReference type="PROSITE" id="PS51128">
    <property type="entry name" value="ZF_DKSA_2"/>
    <property type="match status" value="1"/>
</dbReference>
<evidence type="ECO:0000313" key="4">
    <source>
        <dbReference type="Proteomes" id="UP000230557"/>
    </source>
</evidence>
<dbReference type="AlphaFoldDB" id="A0A2H0VCP7"/>
<gene>
    <name evidence="3" type="ORF">COT91_04390</name>
</gene>
<dbReference type="Proteomes" id="UP000230557">
    <property type="component" value="Unassembled WGS sequence"/>
</dbReference>
<evidence type="ECO:0000313" key="3">
    <source>
        <dbReference type="EMBL" id="PIR96872.1"/>
    </source>
</evidence>
<feature type="zinc finger region" description="dksA C4-type" evidence="1">
    <location>
        <begin position="92"/>
        <end position="116"/>
    </location>
</feature>
<dbReference type="SUPFAM" id="SSF109635">
    <property type="entry name" value="DnaK suppressor protein DksA, alpha-hairpin domain"/>
    <property type="match status" value="1"/>
</dbReference>
<comment type="caution">
    <text evidence="3">The sequence shown here is derived from an EMBL/GenBank/DDBJ whole genome shotgun (WGS) entry which is preliminary data.</text>
</comment>
<feature type="region of interest" description="Disordered" evidence="2">
    <location>
        <begin position="29"/>
        <end position="56"/>
    </location>
</feature>
<dbReference type="Gene3D" id="1.20.120.910">
    <property type="entry name" value="DksA, coiled-coil domain"/>
    <property type="match status" value="1"/>
</dbReference>
<evidence type="ECO:0000256" key="2">
    <source>
        <dbReference type="SAM" id="MobiDB-lite"/>
    </source>
</evidence>
<accession>A0A2H0VCP7</accession>
<organism evidence="3 4">
    <name type="scientific">Candidatus Doudnabacteria bacterium CG10_big_fil_rev_8_21_14_0_10_41_10</name>
    <dbReference type="NCBI Taxonomy" id="1974551"/>
    <lineage>
        <taxon>Bacteria</taxon>
        <taxon>Candidatus Doudnaibacteriota</taxon>
    </lineage>
</organism>
<sequence>MNTNLIKENKVKLMTEKKRLEELLSELGPLTDTKSREDYKSDFPNMGDSQDDNAQEVTQYETNLGKEKVLETRLQKVNIALEKIENGTYGKCLVGGEDIEEARLKVAPEVDTCVKHSG</sequence>
<dbReference type="EMBL" id="PFAJ01000057">
    <property type="protein sequence ID" value="PIR96872.1"/>
    <property type="molecule type" value="Genomic_DNA"/>
</dbReference>
<dbReference type="InterPro" id="IPR037187">
    <property type="entry name" value="DnaK_N"/>
</dbReference>
<name>A0A2H0VCP7_9BACT</name>
<protein>
    <submittedName>
        <fullName evidence="3">Uncharacterized protein</fullName>
    </submittedName>
</protein>
<proteinExistence type="predicted"/>
<reference evidence="4" key="1">
    <citation type="submission" date="2017-09" db="EMBL/GenBank/DDBJ databases">
        <title>Depth-based differentiation of microbial function through sediment-hosted aquifers and enrichment of novel symbionts in the deep terrestrial subsurface.</title>
        <authorList>
            <person name="Probst A.J."/>
            <person name="Ladd B."/>
            <person name="Jarett J.K."/>
            <person name="Geller-Mcgrath D.E."/>
            <person name="Sieber C.M.K."/>
            <person name="Emerson J.B."/>
            <person name="Anantharaman K."/>
            <person name="Thomas B.C."/>
            <person name="Malmstrom R."/>
            <person name="Stieglmeier M."/>
            <person name="Klingl A."/>
            <person name="Woyke T."/>
            <person name="Ryan C.M."/>
            <person name="Banfield J.F."/>
        </authorList>
    </citation>
    <scope>NUCLEOTIDE SEQUENCE [LARGE SCALE GENOMIC DNA]</scope>
</reference>